<gene>
    <name evidence="1" type="ORF">HNR36_001264</name>
</gene>
<comment type="caution">
    <text evidence="1">The sequence shown here is derived from an EMBL/GenBank/DDBJ whole genome shotgun (WGS) entry which is preliminary data.</text>
</comment>
<evidence type="ECO:0000313" key="1">
    <source>
        <dbReference type="EMBL" id="MBB5148878.1"/>
    </source>
</evidence>
<dbReference type="Proteomes" id="UP000557217">
    <property type="component" value="Unassembled WGS sequence"/>
</dbReference>
<evidence type="ECO:0000313" key="2">
    <source>
        <dbReference type="Proteomes" id="UP000557217"/>
    </source>
</evidence>
<keyword evidence="2" id="KW-1185">Reference proteome</keyword>
<dbReference type="Pfam" id="PF21845">
    <property type="entry name" value="DUF6904"/>
    <property type="match status" value="1"/>
</dbReference>
<dbReference type="RefSeq" id="WP_016838515.1">
    <property type="nucleotide sequence ID" value="NZ_JAAXPW010000012.1"/>
</dbReference>
<sequence>MLSIQSTERLTGGRISGDYWDLDELIKNIYEVIGDENNYYDYRGARQRILGVCLQLRKATQGECNIEFVANGIHKGIEKKKDTLAPEKNVYFSVEILYPELIFTALALNDFIDLYNEFIDNNPWNPHTTSIRKFQSLVTECLKEHLPEEHYNVFIHLMLSKSPKYFRYATQYVDILNLEYLKLTFEERKKHLGAFAIRLMVEDDEYLALKDQILATANITKHEIHELPLQMKYPEYIEW</sequence>
<accession>A0A840PXF1</accession>
<proteinExistence type="predicted"/>
<dbReference type="AlphaFoldDB" id="A0A840PXF1"/>
<reference evidence="1 2" key="1">
    <citation type="submission" date="2020-08" db="EMBL/GenBank/DDBJ databases">
        <title>Genomic Encyclopedia of Type Strains, Phase IV (KMG-IV): sequencing the most valuable type-strain genomes for metagenomic binning, comparative biology and taxonomic classification.</title>
        <authorList>
            <person name="Goeker M."/>
        </authorList>
    </citation>
    <scope>NUCLEOTIDE SEQUENCE [LARGE SCALE GENOMIC DNA]</scope>
    <source>
        <strain evidence="1 2">DSM 10633</strain>
    </source>
</reference>
<dbReference type="InterPro" id="IPR054199">
    <property type="entry name" value="DUF6904"/>
</dbReference>
<protein>
    <submittedName>
        <fullName evidence="1">Uncharacterized protein</fullName>
    </submittedName>
</protein>
<organism evidence="1 2">
    <name type="scientific">Ureibacillus thermosphaericus</name>
    <dbReference type="NCBI Taxonomy" id="51173"/>
    <lineage>
        <taxon>Bacteria</taxon>
        <taxon>Bacillati</taxon>
        <taxon>Bacillota</taxon>
        <taxon>Bacilli</taxon>
        <taxon>Bacillales</taxon>
        <taxon>Caryophanaceae</taxon>
        <taxon>Ureibacillus</taxon>
    </lineage>
</organism>
<name>A0A840PXF1_URETH</name>
<dbReference type="EMBL" id="JACHGZ010000011">
    <property type="protein sequence ID" value="MBB5148878.1"/>
    <property type="molecule type" value="Genomic_DNA"/>
</dbReference>